<evidence type="ECO:0008006" key="2">
    <source>
        <dbReference type="Google" id="ProtNLM"/>
    </source>
</evidence>
<name>A0A1J5Q4V5_9ZZZZ</name>
<comment type="caution">
    <text evidence="1">The sequence shown here is derived from an EMBL/GenBank/DDBJ whole genome shotgun (WGS) entry which is preliminary data.</text>
</comment>
<accession>A0A1J5Q4V5</accession>
<reference evidence="1" key="1">
    <citation type="submission" date="2016-10" db="EMBL/GenBank/DDBJ databases">
        <title>Sequence of Gallionella enrichment culture.</title>
        <authorList>
            <person name="Poehlein A."/>
            <person name="Muehling M."/>
            <person name="Daniel R."/>
        </authorList>
    </citation>
    <scope>NUCLEOTIDE SEQUENCE</scope>
</reference>
<evidence type="ECO:0000313" key="1">
    <source>
        <dbReference type="EMBL" id="OIQ74924.1"/>
    </source>
</evidence>
<organism evidence="1">
    <name type="scientific">mine drainage metagenome</name>
    <dbReference type="NCBI Taxonomy" id="410659"/>
    <lineage>
        <taxon>unclassified sequences</taxon>
        <taxon>metagenomes</taxon>
        <taxon>ecological metagenomes</taxon>
    </lineage>
</organism>
<proteinExistence type="predicted"/>
<sequence>MKYPAFIDDVPRIKMYDPLAKFLGAIDDGIIEYSYLDAIKLAGHSCPSVASAYWITVKALKALYSQEIPERGNIRVEFRQKSTDGVCGVIANIINLITGAGDQAAFKGIGGRFDRRNNLQFESDIQTEMRFTRLDNMKMVTVSVNLKDIPTSSHVLELLQLCLNETAEDEDHNEFRQLWQMRVRAILFDHADDPHVFNLVPFEMQHSVVGNIP</sequence>
<gene>
    <name evidence="1" type="ORF">GALL_434160</name>
</gene>
<protein>
    <recommendedName>
        <fullName evidence="2">Formylmethanofuran dehydrogenase subunit E domain-containing protein</fullName>
    </recommendedName>
</protein>
<dbReference type="EMBL" id="MLJW01002337">
    <property type="protein sequence ID" value="OIQ74924.1"/>
    <property type="molecule type" value="Genomic_DNA"/>
</dbReference>
<dbReference type="AlphaFoldDB" id="A0A1J5Q4V5"/>